<dbReference type="OrthoDB" id="167537at2759"/>
<dbReference type="Proteomes" id="UP000429607">
    <property type="component" value="Unassembled WGS sequence"/>
</dbReference>
<dbReference type="EMBL" id="QXFT01005716">
    <property type="protein sequence ID" value="KAE9271480.1"/>
    <property type="molecule type" value="Genomic_DNA"/>
</dbReference>
<accession>A0A6A4BGY6</accession>
<comment type="caution">
    <text evidence="3">The sequence shown here is derived from an EMBL/GenBank/DDBJ whole genome shotgun (WGS) entry which is preliminary data.</text>
</comment>
<protein>
    <recommendedName>
        <fullName evidence="7">Flagellar protein FliT</fullName>
    </recommendedName>
</protein>
<proteinExistence type="predicted"/>
<evidence type="ECO:0000313" key="6">
    <source>
        <dbReference type="Proteomes" id="UP000435112"/>
    </source>
</evidence>
<dbReference type="AlphaFoldDB" id="A0A6A4BGY6"/>
<evidence type="ECO:0008006" key="7">
    <source>
        <dbReference type="Google" id="ProtNLM"/>
    </source>
</evidence>
<name>A0A6A4BGY6_9STRA</name>
<dbReference type="EMBL" id="QXFU01005595">
    <property type="protein sequence ID" value="KAE8963767.1"/>
    <property type="molecule type" value="Genomic_DNA"/>
</dbReference>
<evidence type="ECO:0000313" key="1">
    <source>
        <dbReference type="EMBL" id="KAE8963318.1"/>
    </source>
</evidence>
<evidence type="ECO:0000313" key="3">
    <source>
        <dbReference type="EMBL" id="KAE9271480.1"/>
    </source>
</evidence>
<evidence type="ECO:0000313" key="2">
    <source>
        <dbReference type="EMBL" id="KAE8963767.1"/>
    </source>
</evidence>
<dbReference type="Proteomes" id="UP000434957">
    <property type="component" value="Unassembled WGS sequence"/>
</dbReference>
<keyword evidence="5" id="KW-1185">Reference proteome</keyword>
<evidence type="ECO:0000313" key="4">
    <source>
        <dbReference type="Proteomes" id="UP000429607"/>
    </source>
</evidence>
<dbReference type="Proteomes" id="UP000435112">
    <property type="component" value="Unassembled WGS sequence"/>
</dbReference>
<dbReference type="EMBL" id="QXFV01005862">
    <property type="protein sequence ID" value="KAE8963318.1"/>
    <property type="molecule type" value="Genomic_DNA"/>
</dbReference>
<sequence>MSTSLSMEAVAAVEDAFLRGEWTQALNDSRSILAARIVQLRHEREPPVDSAIMTAEEERVLSVYLQAVFELDLDDEVETATTIA</sequence>
<evidence type="ECO:0000313" key="5">
    <source>
        <dbReference type="Proteomes" id="UP000434957"/>
    </source>
</evidence>
<organism evidence="3 5">
    <name type="scientific">Phytophthora rubi</name>
    <dbReference type="NCBI Taxonomy" id="129364"/>
    <lineage>
        <taxon>Eukaryota</taxon>
        <taxon>Sar</taxon>
        <taxon>Stramenopiles</taxon>
        <taxon>Oomycota</taxon>
        <taxon>Peronosporomycetes</taxon>
        <taxon>Peronosporales</taxon>
        <taxon>Peronosporaceae</taxon>
        <taxon>Phytophthora</taxon>
    </lineage>
</organism>
<reference evidence="3 5" key="1">
    <citation type="submission" date="2018-08" db="EMBL/GenBank/DDBJ databases">
        <title>Genomic investigation of the strawberry pathogen Phytophthora fragariae indicates pathogenicity is determined by transcriptional variation in three key races.</title>
        <authorList>
            <person name="Adams T.M."/>
            <person name="Armitage A.D."/>
            <person name="Sobczyk M.K."/>
            <person name="Bates H.J."/>
            <person name="Dunwell J.M."/>
            <person name="Nellist C.F."/>
            <person name="Harrison R.J."/>
        </authorList>
    </citation>
    <scope>NUCLEOTIDE SEQUENCE [LARGE SCALE GENOMIC DNA]</scope>
    <source>
        <strain evidence="1 4">SCRP249</strain>
        <strain evidence="2 6">SCRP324</strain>
        <strain evidence="3 5">SCRP333</strain>
    </source>
</reference>
<gene>
    <name evidence="1" type="ORF">PR001_g29416</name>
    <name evidence="2" type="ORF">PR002_g29181</name>
    <name evidence="3" type="ORF">PR003_g30494</name>
</gene>